<evidence type="ECO:0000313" key="2">
    <source>
        <dbReference type="Proteomes" id="UP000014568"/>
    </source>
</evidence>
<proteinExistence type="predicted"/>
<protein>
    <submittedName>
        <fullName evidence="1">Uncharacterized protein</fullName>
    </submittedName>
</protein>
<dbReference type="RefSeq" id="WP_016656541.1">
    <property type="nucleotide sequence ID" value="NZ_KE340353.1"/>
</dbReference>
<gene>
    <name evidence="1" type="ORF">F945_02135</name>
</gene>
<name>S3P1C9_9GAMM</name>
<dbReference type="PATRIC" id="fig|421052.3.peg.2087"/>
<organism evidence="1 2">
    <name type="scientific">Acinetobacter rudis CIP 110305</name>
    <dbReference type="NCBI Taxonomy" id="421052"/>
    <lineage>
        <taxon>Bacteria</taxon>
        <taxon>Pseudomonadati</taxon>
        <taxon>Pseudomonadota</taxon>
        <taxon>Gammaproteobacteria</taxon>
        <taxon>Moraxellales</taxon>
        <taxon>Moraxellaceae</taxon>
        <taxon>Acinetobacter</taxon>
    </lineage>
</organism>
<sequence>MRILIISLIFLISLEVHAGKRPSECHEYYHVGHAIMYMRQNDVPLTKIMDLTEDLIETKDLIIKMINEAYSAPVLETKEAKEKAARDFGNKKYLICYEI</sequence>
<reference evidence="1 2" key="1">
    <citation type="submission" date="2013-06" db="EMBL/GenBank/DDBJ databases">
        <title>The Genome Sequence of Acinetobacter rudis CIP 110305.</title>
        <authorList>
            <consortium name="The Broad Institute Genome Sequencing Platform"/>
            <consortium name="The Broad Institute Genome Sequencing Center for Infectious Disease"/>
            <person name="Cerqueira G."/>
            <person name="Feldgarden M."/>
            <person name="Courvalin P."/>
            <person name="Perichon B."/>
            <person name="Grillot-Courvalin C."/>
            <person name="Clermont D."/>
            <person name="Rocha E."/>
            <person name="Yoon E.-J."/>
            <person name="Nemec A."/>
            <person name="Young S.K."/>
            <person name="Zeng Q."/>
            <person name="Gargeya S."/>
            <person name="Fitzgerald M."/>
            <person name="Abouelleil A."/>
            <person name="Alvarado L."/>
            <person name="Berlin A.M."/>
            <person name="Chapman S.B."/>
            <person name="Dewar J."/>
            <person name="Goldberg J."/>
            <person name="Griggs A."/>
            <person name="Gujja S."/>
            <person name="Hansen M."/>
            <person name="Howarth C."/>
            <person name="Imamovic A."/>
            <person name="Larimer J."/>
            <person name="McCowan C."/>
            <person name="Murphy C."/>
            <person name="Pearson M."/>
            <person name="Priest M."/>
            <person name="Roberts A."/>
            <person name="Saif S."/>
            <person name="Shea T."/>
            <person name="Sykes S."/>
            <person name="Wortman J."/>
            <person name="Nusbaum C."/>
            <person name="Birren B."/>
        </authorList>
    </citation>
    <scope>NUCLEOTIDE SEQUENCE [LARGE SCALE GENOMIC DNA]</scope>
    <source>
        <strain evidence="1 2">CIP 110305</strain>
    </source>
</reference>
<comment type="caution">
    <text evidence="1">The sequence shown here is derived from an EMBL/GenBank/DDBJ whole genome shotgun (WGS) entry which is preliminary data.</text>
</comment>
<evidence type="ECO:0000313" key="1">
    <source>
        <dbReference type="EMBL" id="EPF72641.1"/>
    </source>
</evidence>
<dbReference type="HOGENOM" id="CLU_2314069_0_0_6"/>
<keyword evidence="2" id="KW-1185">Reference proteome</keyword>
<dbReference type="EMBL" id="ATGI01000029">
    <property type="protein sequence ID" value="EPF72641.1"/>
    <property type="molecule type" value="Genomic_DNA"/>
</dbReference>
<dbReference type="AlphaFoldDB" id="S3P1C9"/>
<dbReference type="Proteomes" id="UP000014568">
    <property type="component" value="Unassembled WGS sequence"/>
</dbReference>
<accession>S3P1C9</accession>